<organism evidence="1 2">
    <name type="scientific">Adiantum capillus-veneris</name>
    <name type="common">Maidenhair fern</name>
    <dbReference type="NCBI Taxonomy" id="13818"/>
    <lineage>
        <taxon>Eukaryota</taxon>
        <taxon>Viridiplantae</taxon>
        <taxon>Streptophyta</taxon>
        <taxon>Embryophyta</taxon>
        <taxon>Tracheophyta</taxon>
        <taxon>Polypodiopsida</taxon>
        <taxon>Polypodiidae</taxon>
        <taxon>Polypodiales</taxon>
        <taxon>Pteridineae</taxon>
        <taxon>Pteridaceae</taxon>
        <taxon>Vittarioideae</taxon>
        <taxon>Adiantum</taxon>
    </lineage>
</organism>
<dbReference type="Proteomes" id="UP000886520">
    <property type="component" value="Chromosome 9"/>
</dbReference>
<proteinExistence type="predicted"/>
<keyword evidence="2" id="KW-1185">Reference proteome</keyword>
<dbReference type="AlphaFoldDB" id="A0A9D4UWF7"/>
<evidence type="ECO:0000313" key="2">
    <source>
        <dbReference type="Proteomes" id="UP000886520"/>
    </source>
</evidence>
<gene>
    <name evidence="1" type="ORF">GOP47_0009277</name>
</gene>
<accession>A0A9D4UWF7</accession>
<sequence>MENLMQCGREDNFKSRYAQLLIEFEGHPTDKPIQTYDYPSKETFRALFTFRSELICHHLNFLWYHEESM</sequence>
<comment type="caution">
    <text evidence="1">The sequence shown here is derived from an EMBL/GenBank/DDBJ whole genome shotgun (WGS) entry which is preliminary data.</text>
</comment>
<evidence type="ECO:0000313" key="1">
    <source>
        <dbReference type="EMBL" id="KAI5075201.1"/>
    </source>
</evidence>
<name>A0A9D4UWF7_ADICA</name>
<dbReference type="EMBL" id="JABFUD020000009">
    <property type="protein sequence ID" value="KAI5075201.1"/>
    <property type="molecule type" value="Genomic_DNA"/>
</dbReference>
<protein>
    <submittedName>
        <fullName evidence="1">Uncharacterized protein</fullName>
    </submittedName>
</protein>
<reference evidence="1" key="1">
    <citation type="submission" date="2021-01" db="EMBL/GenBank/DDBJ databases">
        <title>Adiantum capillus-veneris genome.</title>
        <authorList>
            <person name="Fang Y."/>
            <person name="Liao Q."/>
        </authorList>
    </citation>
    <scope>NUCLEOTIDE SEQUENCE</scope>
    <source>
        <strain evidence="1">H3</strain>
        <tissue evidence="1">Leaf</tissue>
    </source>
</reference>